<reference evidence="1" key="1">
    <citation type="submission" date="2024-01" db="EMBL/GenBank/DDBJ databases">
        <title>Isolation and characterization of novel bacteriophages targeting carbapenem-resistant Acinetobacter baumannii.</title>
        <authorList>
            <person name="Kim J."/>
            <person name="Kim S."/>
            <person name="Choi Y.-J."/>
            <person name="Shin M."/>
        </authorList>
    </citation>
    <scope>NUCLEOTIDE SEQUENCE</scope>
</reference>
<protein>
    <submittedName>
        <fullName evidence="1">Phosphoesterase</fullName>
    </submittedName>
</protein>
<name>A0AB38ZCS1_9CAUD</name>
<organism evidence="1">
    <name type="scientific">Acinetobacter phage vB_AbaSt_W16</name>
    <dbReference type="NCBI Taxonomy" id="3116434"/>
    <lineage>
        <taxon>Viruses</taxon>
        <taxon>Duplodnaviria</taxon>
        <taxon>Heunggongvirae</taxon>
        <taxon>Uroviricota</taxon>
        <taxon>Caudoviricetes</taxon>
    </lineage>
</organism>
<dbReference type="SUPFAM" id="SSF56300">
    <property type="entry name" value="Metallo-dependent phosphatases"/>
    <property type="match status" value="1"/>
</dbReference>
<dbReference type="InterPro" id="IPR029052">
    <property type="entry name" value="Metallo-depent_PP-like"/>
</dbReference>
<proteinExistence type="predicted"/>
<evidence type="ECO:0000313" key="1">
    <source>
        <dbReference type="EMBL" id="WUV29521.1"/>
    </source>
</evidence>
<accession>A0AB38ZCS1</accession>
<dbReference type="Gene3D" id="3.60.21.10">
    <property type="match status" value="1"/>
</dbReference>
<dbReference type="EMBL" id="PP174317">
    <property type="protein sequence ID" value="WUV29521.1"/>
    <property type="molecule type" value="Genomic_DNA"/>
</dbReference>
<sequence>MEVKSLANVLFLGDLHAGHNAIAKYRTQFRDEQDHFEHVESEYHKRVTKRDACYFTGDAVFTLERARQVAKWPGQKILICGNHDTDRLSMKELCETFDSVYALKKYKEFWLSHAPMHPAELRGKFNIHGHVHNQNIKDSNYFNTSLENIGFKPISLFEIREIMKKREYHYQEYGYYNVDWDIVK</sequence>